<feature type="domain" description="Anti-sigma K factor RskA C-terminal" evidence="3">
    <location>
        <begin position="97"/>
        <end position="220"/>
    </location>
</feature>
<evidence type="ECO:0000259" key="3">
    <source>
        <dbReference type="Pfam" id="PF10099"/>
    </source>
</evidence>
<feature type="transmembrane region" description="Helical" evidence="2">
    <location>
        <begin position="91"/>
        <end position="110"/>
    </location>
</feature>
<keyword evidence="2" id="KW-0812">Transmembrane</keyword>
<organism evidence="4 5">
    <name type="scientific">Usitatibacter rugosus</name>
    <dbReference type="NCBI Taxonomy" id="2732067"/>
    <lineage>
        <taxon>Bacteria</taxon>
        <taxon>Pseudomonadati</taxon>
        <taxon>Pseudomonadota</taxon>
        <taxon>Betaproteobacteria</taxon>
        <taxon>Nitrosomonadales</taxon>
        <taxon>Usitatibacteraceae</taxon>
        <taxon>Usitatibacter</taxon>
    </lineage>
</organism>
<accession>A0A6M4GWY6</accession>
<protein>
    <recommendedName>
        <fullName evidence="3">Anti-sigma K factor RskA C-terminal domain-containing protein</fullName>
    </recommendedName>
</protein>
<dbReference type="Pfam" id="PF10099">
    <property type="entry name" value="RskA_C"/>
    <property type="match status" value="1"/>
</dbReference>
<dbReference type="PANTHER" id="PTHR37461:SF1">
    <property type="entry name" value="ANTI-SIGMA-K FACTOR RSKA"/>
    <property type="match status" value="1"/>
</dbReference>
<evidence type="ECO:0000313" key="4">
    <source>
        <dbReference type="EMBL" id="QJR11756.1"/>
    </source>
</evidence>
<reference evidence="4 5" key="1">
    <citation type="submission" date="2020-04" db="EMBL/GenBank/DDBJ databases">
        <title>Usitatibacter rugosus gen. nov., sp. nov. and Usitatibacter palustris sp. nov., novel members of Usitatibacteraceae fam. nov. within the order Nitrosomonadales isolated from soil.</title>
        <authorList>
            <person name="Huber K.J."/>
            <person name="Neumann-Schaal M."/>
            <person name="Geppert A."/>
            <person name="Luckner M."/>
            <person name="Wanner G."/>
            <person name="Overmann J."/>
        </authorList>
    </citation>
    <scope>NUCLEOTIDE SEQUENCE [LARGE SCALE GENOMIC DNA]</scope>
    <source>
        <strain evidence="4 5">0125_3</strain>
    </source>
</reference>
<feature type="region of interest" description="Disordered" evidence="1">
    <location>
        <begin position="205"/>
        <end position="230"/>
    </location>
</feature>
<proteinExistence type="predicted"/>
<name>A0A6M4GWY6_9PROT</name>
<dbReference type="GO" id="GO:0016989">
    <property type="term" value="F:sigma factor antagonist activity"/>
    <property type="evidence" value="ECO:0007669"/>
    <property type="project" value="TreeGrafter"/>
</dbReference>
<dbReference type="AlphaFoldDB" id="A0A6M4GWY6"/>
<gene>
    <name evidence="4" type="ORF">DSM104443_02839</name>
</gene>
<dbReference type="InterPro" id="IPR018764">
    <property type="entry name" value="RskA_C"/>
</dbReference>
<dbReference type="InterPro" id="IPR051474">
    <property type="entry name" value="Anti-sigma-K/W_factor"/>
</dbReference>
<evidence type="ECO:0000256" key="1">
    <source>
        <dbReference type="SAM" id="MobiDB-lite"/>
    </source>
</evidence>
<evidence type="ECO:0000256" key="2">
    <source>
        <dbReference type="SAM" id="Phobius"/>
    </source>
</evidence>
<dbReference type="GO" id="GO:0006417">
    <property type="term" value="P:regulation of translation"/>
    <property type="evidence" value="ECO:0007669"/>
    <property type="project" value="TreeGrafter"/>
</dbReference>
<dbReference type="Proteomes" id="UP000501534">
    <property type="component" value="Chromosome"/>
</dbReference>
<keyword evidence="2" id="KW-0472">Membrane</keyword>
<dbReference type="KEGG" id="uru:DSM104443_02839"/>
<dbReference type="EMBL" id="CP053069">
    <property type="protein sequence ID" value="QJR11756.1"/>
    <property type="molecule type" value="Genomic_DNA"/>
</dbReference>
<keyword evidence="5" id="KW-1185">Reference proteome</keyword>
<keyword evidence="2" id="KW-1133">Transmembrane helix</keyword>
<sequence length="230" mass="25017">MRHLSATAQNALAAEYVLGTLRGRARQRFEALMREDRALANVVRGWEDWLTPLCAFVQPVEPPERVWRAIEARITPRAAQAPTGFFSSLGFWRGLGTAMAVALVALIVMFPRSPAAPDRASMVAVLATPEADPRMVIERHAGKLMVKMVKPWAEMPNQDLELWAIPKDGKPRSLGIVAYNKDSEVQLPNLDEKLAGTVAFAISREPTGGSKNPEGPSGPVICSGPIARTA</sequence>
<evidence type="ECO:0000313" key="5">
    <source>
        <dbReference type="Proteomes" id="UP000501534"/>
    </source>
</evidence>
<dbReference type="PANTHER" id="PTHR37461">
    <property type="entry name" value="ANTI-SIGMA-K FACTOR RSKA"/>
    <property type="match status" value="1"/>
</dbReference>
<dbReference type="GO" id="GO:0005886">
    <property type="term" value="C:plasma membrane"/>
    <property type="evidence" value="ECO:0007669"/>
    <property type="project" value="InterPro"/>
</dbReference>